<protein>
    <recommendedName>
        <fullName evidence="2">BRCT domain-containing protein</fullName>
    </recommendedName>
</protein>
<dbReference type="SUPFAM" id="SSF52113">
    <property type="entry name" value="BRCT domain"/>
    <property type="match status" value="1"/>
</dbReference>
<dbReference type="Pfam" id="PF12738">
    <property type="entry name" value="PTCB-BRCT"/>
    <property type="match status" value="1"/>
</dbReference>
<dbReference type="InterPro" id="IPR036420">
    <property type="entry name" value="BRCT_dom_sf"/>
</dbReference>
<feature type="domain" description="BRCT" evidence="2">
    <location>
        <begin position="47"/>
        <end position="139"/>
    </location>
</feature>
<feature type="region of interest" description="Disordered" evidence="1">
    <location>
        <begin position="18"/>
        <end position="38"/>
    </location>
</feature>
<dbReference type="SMART" id="SM00292">
    <property type="entry name" value="BRCT"/>
    <property type="match status" value="1"/>
</dbReference>
<accession>A0A7N1A2J4</accession>
<reference evidence="3" key="1">
    <citation type="submission" date="2021-01" db="UniProtKB">
        <authorList>
            <consortium name="EnsemblPlants"/>
        </authorList>
    </citation>
    <scope>IDENTIFICATION</scope>
</reference>
<dbReference type="PANTHER" id="PTHR47576">
    <property type="entry name" value="BRCT DOMAIN DNA REPAIR PROTEIN-RELATED"/>
    <property type="match status" value="1"/>
</dbReference>
<dbReference type="Gene3D" id="3.40.50.10190">
    <property type="entry name" value="BRCT domain"/>
    <property type="match status" value="1"/>
</dbReference>
<dbReference type="InterPro" id="IPR001357">
    <property type="entry name" value="BRCT_dom"/>
</dbReference>
<proteinExistence type="predicted"/>
<dbReference type="CDD" id="cd17731">
    <property type="entry name" value="BRCT_TopBP1_rpt2_like"/>
    <property type="match status" value="1"/>
</dbReference>
<evidence type="ECO:0000256" key="1">
    <source>
        <dbReference type="SAM" id="MobiDB-lite"/>
    </source>
</evidence>
<sequence length="543" mass="60369">MRRGSVEVIGSKGCTRLFAGPPHSSSSQEFADPPMSPAASSMERVVHIDGPFSGLVICVTGLSKEARKQVKDATERLGGQYSPNLHPQCTHLVVQCSGGRKLEHAMKYGSKNGLSVVTIGWFVDSVRRNARLSESLYRVTFVEENAQVNGLNRLVEPQNTCLPAGLRENAELSCMAVEQRRWFSRAEDKQNPTPTLCNHSLYVDDNVSPNMRAKVLEAASGEGATILNKWFVGCLASYVVCEGPSSHRYLGHSNNIVTPLWVLKTAKESKLQRLVHISADLGRQIGTILENEKNVTPVEAPILQNSNHKVDLSCQCSKRDLSSQQERRQAVDLAKAGVRSRRGRRMQTCQIPLRPVTPSTLLDSICWLVSEPPSHASIYTDSLSNEDATEHQADLFLDAKSKSKDPEASFVNFSRPLKESEKSEMVFKNPFLTILFPVDRFSEMGPSSRTFFSDTGFSCAQILDHLYSFYQEPMSADEVDAAIHTDSRHADRLRTVYCSEEAAERGCVMFKRVDFLGSRKSFEMLKRVSGDNSGNVYELLIRA</sequence>
<dbReference type="EnsemblPlants" id="Kaladp0081s0265.1.v1.1">
    <property type="protein sequence ID" value="Kaladp0081s0265.1.v1.1"/>
    <property type="gene ID" value="Kaladp0081s0265.v1.1"/>
</dbReference>
<keyword evidence="4" id="KW-1185">Reference proteome</keyword>
<name>A0A7N1A2J4_KALFE</name>
<dbReference type="OMA" id="CVRRSMR"/>
<dbReference type="PROSITE" id="PS50172">
    <property type="entry name" value="BRCT"/>
    <property type="match status" value="1"/>
</dbReference>
<evidence type="ECO:0000313" key="4">
    <source>
        <dbReference type="Proteomes" id="UP000594263"/>
    </source>
</evidence>
<dbReference type="Gramene" id="Kaladp0081s0265.1.v1.1">
    <property type="protein sequence ID" value="Kaladp0081s0265.1.v1.1"/>
    <property type="gene ID" value="Kaladp0081s0265.v1.1"/>
</dbReference>
<dbReference type="Proteomes" id="UP000594263">
    <property type="component" value="Unplaced"/>
</dbReference>
<dbReference type="AlphaFoldDB" id="A0A7N1A2J4"/>
<evidence type="ECO:0000259" key="2">
    <source>
        <dbReference type="PROSITE" id="PS50172"/>
    </source>
</evidence>
<organism evidence="3 4">
    <name type="scientific">Kalanchoe fedtschenkoi</name>
    <name type="common">Lavender scallops</name>
    <name type="synonym">South American air plant</name>
    <dbReference type="NCBI Taxonomy" id="63787"/>
    <lineage>
        <taxon>Eukaryota</taxon>
        <taxon>Viridiplantae</taxon>
        <taxon>Streptophyta</taxon>
        <taxon>Embryophyta</taxon>
        <taxon>Tracheophyta</taxon>
        <taxon>Spermatophyta</taxon>
        <taxon>Magnoliopsida</taxon>
        <taxon>eudicotyledons</taxon>
        <taxon>Gunneridae</taxon>
        <taxon>Pentapetalae</taxon>
        <taxon>Saxifragales</taxon>
        <taxon>Crassulaceae</taxon>
        <taxon>Kalanchoe</taxon>
    </lineage>
</organism>
<dbReference type="InterPro" id="IPR046522">
    <property type="entry name" value="DUF6699"/>
</dbReference>
<dbReference type="InterPro" id="IPR059215">
    <property type="entry name" value="BRCT2_TopBP1-like"/>
</dbReference>
<dbReference type="PANTHER" id="PTHR47576:SF2">
    <property type="entry name" value="BRCT DOMAIN DNA REPAIR PROTEIN-RELATED"/>
    <property type="match status" value="1"/>
</dbReference>
<evidence type="ECO:0000313" key="3">
    <source>
        <dbReference type="EnsemblPlants" id="Kaladp0081s0265.1.v1.1"/>
    </source>
</evidence>
<dbReference type="Pfam" id="PF20415">
    <property type="entry name" value="DUF6699"/>
    <property type="match status" value="1"/>
</dbReference>